<name>A0A1X0KHJ2_MYCSC</name>
<reference evidence="1 2" key="1">
    <citation type="submission" date="2017-02" db="EMBL/GenBank/DDBJ databases">
        <title>The new phylogeny of genus Mycobacterium.</title>
        <authorList>
            <person name="Tortoli E."/>
            <person name="Trovato A."/>
            <person name="Cirillo D.M."/>
        </authorList>
    </citation>
    <scope>NUCLEOTIDE SEQUENCE [LARGE SCALE GENOMIC DNA]</scope>
    <source>
        <strain evidence="1 2">DSM 43992</strain>
    </source>
</reference>
<sequence>MTGIKGIEWTGDSVRSDIAGDPDAWLLAVGFLDSVPVVTAEAFRRYVENWMMGPDTVIEGDGALIHDSYTERFVFPAVGIFGGVPVYALEGYGNFER</sequence>
<dbReference type="Proteomes" id="UP000192601">
    <property type="component" value="Unassembled WGS sequence"/>
</dbReference>
<dbReference type="OrthoDB" id="4730309at2"/>
<dbReference type="EMBL" id="MVIJ01000009">
    <property type="protein sequence ID" value="ORB74671.1"/>
    <property type="molecule type" value="Genomic_DNA"/>
</dbReference>
<organism evidence="1 2">
    <name type="scientific">Mycobacterium scrofulaceum</name>
    <dbReference type="NCBI Taxonomy" id="1783"/>
    <lineage>
        <taxon>Bacteria</taxon>
        <taxon>Bacillati</taxon>
        <taxon>Actinomycetota</taxon>
        <taxon>Actinomycetes</taxon>
        <taxon>Mycobacteriales</taxon>
        <taxon>Mycobacteriaceae</taxon>
        <taxon>Mycobacterium</taxon>
    </lineage>
</organism>
<dbReference type="AlphaFoldDB" id="A0A1X0KHJ2"/>
<proteinExistence type="predicted"/>
<protein>
    <submittedName>
        <fullName evidence="1">Uncharacterized protein</fullName>
    </submittedName>
</protein>
<accession>A0A1X0KHJ2</accession>
<comment type="caution">
    <text evidence="1">The sequence shown here is derived from an EMBL/GenBank/DDBJ whole genome shotgun (WGS) entry which is preliminary data.</text>
</comment>
<gene>
    <name evidence="1" type="ORF">BST44_08285</name>
</gene>
<dbReference type="RefSeq" id="WP_083176503.1">
    <property type="nucleotide sequence ID" value="NZ_MVIJ01000009.1"/>
</dbReference>
<evidence type="ECO:0000313" key="2">
    <source>
        <dbReference type="Proteomes" id="UP000192601"/>
    </source>
</evidence>
<keyword evidence="2" id="KW-1185">Reference proteome</keyword>
<evidence type="ECO:0000313" key="1">
    <source>
        <dbReference type="EMBL" id="ORB74671.1"/>
    </source>
</evidence>